<evidence type="ECO:0000256" key="1">
    <source>
        <dbReference type="ARBA" id="ARBA00001049"/>
    </source>
</evidence>
<dbReference type="RefSeq" id="WP_091676941.1">
    <property type="nucleotide sequence ID" value="NZ_FOSN01000001.1"/>
</dbReference>
<dbReference type="InterPro" id="IPR043138">
    <property type="entry name" value="GGT_lsub"/>
</dbReference>
<feature type="chain" id="PRO_5011641587" description="Glutathione hydrolase proenzyme" evidence="12">
    <location>
        <begin position="32"/>
        <end position="585"/>
    </location>
</feature>
<keyword evidence="6 11" id="KW-0865">Zymogen</keyword>
<evidence type="ECO:0000256" key="11">
    <source>
        <dbReference type="RuleBase" id="RU368036"/>
    </source>
</evidence>
<dbReference type="GO" id="GO:0036374">
    <property type="term" value="F:glutathione hydrolase activity"/>
    <property type="evidence" value="ECO:0007669"/>
    <property type="project" value="UniProtKB-UniRule"/>
</dbReference>
<dbReference type="STRING" id="1612308.SAMN05444581_101460"/>
<comment type="PTM">
    <text evidence="11">Cleaved by autocatalysis into a large and a small subunit.</text>
</comment>
<dbReference type="Pfam" id="PF01019">
    <property type="entry name" value="G_glu_transpept"/>
    <property type="match status" value="1"/>
</dbReference>
<evidence type="ECO:0000256" key="10">
    <source>
        <dbReference type="PIRSR" id="PIRSR600101-2"/>
    </source>
</evidence>
<evidence type="ECO:0000256" key="5">
    <source>
        <dbReference type="ARBA" id="ARBA00022801"/>
    </source>
</evidence>
<keyword evidence="11" id="KW-0317">Glutathione biosynthesis</keyword>
<keyword evidence="14" id="KW-1185">Reference proteome</keyword>
<dbReference type="Proteomes" id="UP000198755">
    <property type="component" value="Unassembled WGS sequence"/>
</dbReference>
<evidence type="ECO:0000256" key="7">
    <source>
        <dbReference type="ARBA" id="ARBA00023315"/>
    </source>
</evidence>
<dbReference type="InterPro" id="IPR051792">
    <property type="entry name" value="GGT_bact"/>
</dbReference>
<evidence type="ECO:0000256" key="12">
    <source>
        <dbReference type="SAM" id="SignalP"/>
    </source>
</evidence>
<dbReference type="AlphaFoldDB" id="A0A1I3WDA2"/>
<comment type="similarity">
    <text evidence="3 11">Belongs to the gamma-glutamyltransferase family.</text>
</comment>
<evidence type="ECO:0000256" key="4">
    <source>
        <dbReference type="ARBA" id="ARBA00022679"/>
    </source>
</evidence>
<gene>
    <name evidence="13" type="ORF">SAMN05444581_101460</name>
</gene>
<feature type="binding site" evidence="10">
    <location>
        <position position="439"/>
    </location>
    <ligand>
        <name>L-glutamate</name>
        <dbReference type="ChEBI" id="CHEBI:29985"/>
    </ligand>
</feature>
<evidence type="ECO:0000256" key="8">
    <source>
        <dbReference type="ARBA" id="ARBA00047417"/>
    </source>
</evidence>
<feature type="binding site" evidence="10">
    <location>
        <position position="490"/>
    </location>
    <ligand>
        <name>L-glutamate</name>
        <dbReference type="ChEBI" id="CHEBI:29985"/>
    </ligand>
</feature>
<dbReference type="Gene3D" id="1.10.246.130">
    <property type="match status" value="1"/>
</dbReference>
<dbReference type="InterPro" id="IPR043137">
    <property type="entry name" value="GGT_ssub_C"/>
</dbReference>
<dbReference type="InterPro" id="IPR029055">
    <property type="entry name" value="Ntn_hydrolases_N"/>
</dbReference>
<keyword evidence="5 11" id="KW-0378">Hydrolase</keyword>
<dbReference type="Gene3D" id="3.60.20.40">
    <property type="match status" value="1"/>
</dbReference>
<comment type="catalytic activity">
    <reaction evidence="1 11">
        <text>an S-substituted glutathione + H2O = an S-substituted L-cysteinylglycine + L-glutamate</text>
        <dbReference type="Rhea" id="RHEA:59468"/>
        <dbReference type="ChEBI" id="CHEBI:15377"/>
        <dbReference type="ChEBI" id="CHEBI:29985"/>
        <dbReference type="ChEBI" id="CHEBI:90779"/>
        <dbReference type="ChEBI" id="CHEBI:143103"/>
        <dbReference type="EC" id="3.4.19.13"/>
    </reaction>
</comment>
<keyword evidence="4 11" id="KW-0808">Transferase</keyword>
<comment type="catalytic activity">
    <reaction evidence="2 11">
        <text>glutathione + H2O = L-cysteinylglycine + L-glutamate</text>
        <dbReference type="Rhea" id="RHEA:28807"/>
        <dbReference type="ChEBI" id="CHEBI:15377"/>
        <dbReference type="ChEBI" id="CHEBI:29985"/>
        <dbReference type="ChEBI" id="CHEBI:57925"/>
        <dbReference type="ChEBI" id="CHEBI:61694"/>
        <dbReference type="EC" id="3.4.19.13"/>
    </reaction>
</comment>
<dbReference type="PRINTS" id="PR01210">
    <property type="entry name" value="GGTRANSPTASE"/>
</dbReference>
<comment type="pathway">
    <text evidence="11">Sulfur metabolism; glutathione metabolism.</text>
</comment>
<evidence type="ECO:0000256" key="2">
    <source>
        <dbReference type="ARBA" id="ARBA00001089"/>
    </source>
</evidence>
<comment type="catalytic activity">
    <reaction evidence="8 11">
        <text>an N-terminal (5-L-glutamyl)-[peptide] + an alpha-amino acid = 5-L-glutamyl amino acid + an N-terminal L-alpha-aminoacyl-[peptide]</text>
        <dbReference type="Rhea" id="RHEA:23904"/>
        <dbReference type="Rhea" id="RHEA-COMP:9780"/>
        <dbReference type="Rhea" id="RHEA-COMP:9795"/>
        <dbReference type="ChEBI" id="CHEBI:77644"/>
        <dbReference type="ChEBI" id="CHEBI:78597"/>
        <dbReference type="ChEBI" id="CHEBI:78599"/>
        <dbReference type="ChEBI" id="CHEBI:78608"/>
        <dbReference type="EC" id="2.3.2.2"/>
    </reaction>
</comment>
<dbReference type="NCBIfam" id="TIGR00066">
    <property type="entry name" value="g_glut_trans"/>
    <property type="match status" value="1"/>
</dbReference>
<dbReference type="InterPro" id="IPR000101">
    <property type="entry name" value="GGT_peptidase"/>
</dbReference>
<feature type="binding site" evidence="10">
    <location>
        <begin position="468"/>
        <end position="469"/>
    </location>
    <ligand>
        <name>L-glutamate</name>
        <dbReference type="ChEBI" id="CHEBI:29985"/>
    </ligand>
</feature>
<name>A0A1I3WDA2_9HYPH</name>
<feature type="signal peptide" evidence="12">
    <location>
        <begin position="1"/>
        <end position="31"/>
    </location>
</feature>
<dbReference type="GO" id="GO:0006751">
    <property type="term" value="P:glutathione catabolic process"/>
    <property type="evidence" value="ECO:0007669"/>
    <property type="project" value="UniProtKB-UniRule"/>
</dbReference>
<reference evidence="13 14" key="1">
    <citation type="submission" date="2016-10" db="EMBL/GenBank/DDBJ databases">
        <authorList>
            <person name="de Groot N.N."/>
        </authorList>
    </citation>
    <scope>NUCLEOTIDE SEQUENCE [LARGE SCALE GENOMIC DNA]</scope>
    <source>
        <strain evidence="13 14">NE2</strain>
    </source>
</reference>
<feature type="binding site" evidence="10">
    <location>
        <begin position="415"/>
        <end position="417"/>
    </location>
    <ligand>
        <name>L-glutamate</name>
        <dbReference type="ChEBI" id="CHEBI:29985"/>
    </ligand>
</feature>
<dbReference type="PANTHER" id="PTHR43199">
    <property type="entry name" value="GLUTATHIONE HYDROLASE"/>
    <property type="match status" value="1"/>
</dbReference>
<evidence type="ECO:0000313" key="14">
    <source>
        <dbReference type="Proteomes" id="UP000198755"/>
    </source>
</evidence>
<sequence length="585" mass="60943">MRPARDVARSFLRQGLIAIALAAFCLSPAAAESQPPIISQGARFLPVVAGHGMASAQEGAAAEIGVDVLRRGGNAVDSAVAVALALAVTFPRAGNLGGGGFMLIYLAHENKTLVIDYREMAPADTPSNVFLNEAGEADPAKSRDTGLAVGVPGTVAGLCLALRKYGSGKFSLAELAAPAIALARGGVLVEEDLADSLPLAQQRLRRWPSSARIFLRSDGSPLARGDRLVQRDLASVIEAIGARGESAFYEGPVAEKIVASVRAAGGRMTLEDLKSYRAIEREPLRGSYRGHEIVSVPPPSSGGVHVIELLNILEGFPLAEQGANSAASIHLEAEAMKSVYADRAAYLGDPDQVEVPLKGLLSKAHAARLRQEIPLSRARRPDEVKPLDPAPYESDQTTHFSIVDAAGDAVANTTTLNFSYGLGLVADGAGFLLNNELDDFAAKPGAPNAFGLVGGAANAPAPRKRPLSSMAPTMLFHGGELELVTGSPGGSRIITIVAGLILDLVDFGMNLAEATAAPRVHHQWLPAQLEVERGVSPDTIRLLEALGHNVAVRGAWGSAQSVARANGMLLGAADARSRGARAAGY</sequence>
<dbReference type="EMBL" id="FOSN01000001">
    <property type="protein sequence ID" value="SFK04396.1"/>
    <property type="molecule type" value="Genomic_DNA"/>
</dbReference>
<protein>
    <recommendedName>
        <fullName evidence="11">Glutathione hydrolase proenzyme</fullName>
        <ecNumber evidence="11">2.3.2.2</ecNumber>
        <ecNumber evidence="11">3.4.19.13</ecNumber>
    </recommendedName>
    <component>
        <recommendedName>
            <fullName evidence="11">Glutathione hydrolase large chain</fullName>
        </recommendedName>
    </component>
    <component>
        <recommendedName>
            <fullName evidence="11">Glutathione hydrolase small chain</fullName>
        </recommendedName>
    </component>
</protein>
<evidence type="ECO:0000256" key="9">
    <source>
        <dbReference type="PIRSR" id="PIRSR600101-1"/>
    </source>
</evidence>
<evidence type="ECO:0000256" key="3">
    <source>
        <dbReference type="ARBA" id="ARBA00009381"/>
    </source>
</evidence>
<dbReference type="GO" id="GO:0006750">
    <property type="term" value="P:glutathione biosynthetic process"/>
    <property type="evidence" value="ECO:0007669"/>
    <property type="project" value="UniProtKB-KW"/>
</dbReference>
<organism evidence="13 14">
    <name type="scientific">Methylocapsa palsarum</name>
    <dbReference type="NCBI Taxonomy" id="1612308"/>
    <lineage>
        <taxon>Bacteria</taxon>
        <taxon>Pseudomonadati</taxon>
        <taxon>Pseudomonadota</taxon>
        <taxon>Alphaproteobacteria</taxon>
        <taxon>Hyphomicrobiales</taxon>
        <taxon>Beijerinckiaceae</taxon>
        <taxon>Methylocapsa</taxon>
    </lineage>
</organism>
<dbReference type="SUPFAM" id="SSF56235">
    <property type="entry name" value="N-terminal nucleophile aminohydrolases (Ntn hydrolases)"/>
    <property type="match status" value="1"/>
</dbReference>
<dbReference type="GO" id="GO:0103068">
    <property type="term" value="F:leukotriene C4 gamma-glutamyl transferase activity"/>
    <property type="evidence" value="ECO:0007669"/>
    <property type="project" value="UniProtKB-EC"/>
</dbReference>
<feature type="binding site" evidence="10">
    <location>
        <position position="118"/>
    </location>
    <ligand>
        <name>L-glutamate</name>
        <dbReference type="ChEBI" id="CHEBI:29985"/>
    </ligand>
</feature>
<feature type="active site" description="Nucleophile" evidence="9">
    <location>
        <position position="397"/>
    </location>
</feature>
<comment type="subunit">
    <text evidence="11">This enzyme consists of two polypeptide chains, which are synthesized in precursor form from a single polypeptide.</text>
</comment>
<dbReference type="EC" id="2.3.2.2" evidence="11"/>
<dbReference type="EC" id="3.4.19.13" evidence="11"/>
<dbReference type="PANTHER" id="PTHR43199:SF1">
    <property type="entry name" value="GLUTATHIONE HYDROLASE PROENZYME"/>
    <property type="match status" value="1"/>
</dbReference>
<dbReference type="UniPathway" id="UPA00204"/>
<accession>A0A1I3WDA2</accession>
<keyword evidence="7 11" id="KW-0012">Acyltransferase</keyword>
<keyword evidence="12" id="KW-0732">Signal</keyword>
<dbReference type="OrthoDB" id="9781342at2"/>
<proteinExistence type="inferred from homology"/>
<evidence type="ECO:0000256" key="6">
    <source>
        <dbReference type="ARBA" id="ARBA00023145"/>
    </source>
</evidence>
<evidence type="ECO:0000313" key="13">
    <source>
        <dbReference type="EMBL" id="SFK04396.1"/>
    </source>
</evidence>